<organism evidence="2 3">
    <name type="scientific">Papaver nudicaule</name>
    <name type="common">Iceland poppy</name>
    <dbReference type="NCBI Taxonomy" id="74823"/>
    <lineage>
        <taxon>Eukaryota</taxon>
        <taxon>Viridiplantae</taxon>
        <taxon>Streptophyta</taxon>
        <taxon>Embryophyta</taxon>
        <taxon>Tracheophyta</taxon>
        <taxon>Spermatophyta</taxon>
        <taxon>Magnoliopsida</taxon>
        <taxon>Ranunculales</taxon>
        <taxon>Papaveraceae</taxon>
        <taxon>Papaveroideae</taxon>
        <taxon>Papaver</taxon>
    </lineage>
</organism>
<evidence type="ECO:0000313" key="2">
    <source>
        <dbReference type="EMBL" id="MCL7024614.1"/>
    </source>
</evidence>
<dbReference type="SUPFAM" id="SSF50952">
    <property type="entry name" value="Soluble quinoprotein glucose dehydrogenase"/>
    <property type="match status" value="1"/>
</dbReference>
<dbReference type="PANTHER" id="PTHR19328">
    <property type="entry name" value="HEDGEHOG-INTERACTING PROTEIN"/>
    <property type="match status" value="1"/>
</dbReference>
<feature type="domain" description="Glucose/Sorbosone dehydrogenase" evidence="1">
    <location>
        <begin position="9"/>
        <end position="158"/>
    </location>
</feature>
<protein>
    <recommendedName>
        <fullName evidence="1">Glucose/Sorbosone dehydrogenase domain-containing protein</fullName>
    </recommendedName>
</protein>
<dbReference type="InterPro" id="IPR011042">
    <property type="entry name" value="6-blade_b-propeller_TolB-like"/>
</dbReference>
<proteinExistence type="predicted"/>
<evidence type="ECO:0000313" key="3">
    <source>
        <dbReference type="Proteomes" id="UP001177140"/>
    </source>
</evidence>
<reference evidence="2" key="1">
    <citation type="submission" date="2022-03" db="EMBL/GenBank/DDBJ databases">
        <title>A functionally conserved STORR gene fusion in Papaver species that diverged 16.8 million years ago.</title>
        <authorList>
            <person name="Catania T."/>
        </authorList>
    </citation>
    <scope>NUCLEOTIDE SEQUENCE</scope>
    <source>
        <strain evidence="2">S-191538</strain>
    </source>
</reference>
<name>A0AA41RUK1_PAPNU</name>
<dbReference type="Pfam" id="PF07995">
    <property type="entry name" value="GSDH"/>
    <property type="match status" value="1"/>
</dbReference>
<dbReference type="InterPro" id="IPR012938">
    <property type="entry name" value="Glc/Sorbosone_DH"/>
</dbReference>
<dbReference type="AlphaFoldDB" id="A0AA41RUK1"/>
<dbReference type="PANTHER" id="PTHR19328:SF70">
    <property type="entry name" value="PROTEIN, PUTATIVE-RELATED"/>
    <property type="match status" value="1"/>
</dbReference>
<feature type="non-terminal residue" evidence="2">
    <location>
        <position position="1"/>
    </location>
</feature>
<evidence type="ECO:0000259" key="1">
    <source>
        <dbReference type="Pfam" id="PF07995"/>
    </source>
</evidence>
<dbReference type="Proteomes" id="UP001177140">
    <property type="component" value="Unassembled WGS sequence"/>
</dbReference>
<gene>
    <name evidence="2" type="ORF">MKW94_020597</name>
</gene>
<dbReference type="Gene3D" id="2.120.10.30">
    <property type="entry name" value="TolB, C-terminal domain"/>
    <property type="match status" value="1"/>
</dbReference>
<keyword evidence="3" id="KW-1185">Reference proteome</keyword>
<dbReference type="InterPro" id="IPR011041">
    <property type="entry name" value="Quinoprot_gluc/sorb_DH_b-prop"/>
</dbReference>
<sequence length="348" mass="39267">ATRGNPSEVRRIFSMGIAYRNAIASQILFGPDGYLYFLTGDGETELDPYNLAQNKKSVLGKVLRFDVDSFPSAAELRKRSAWGNYSIPRDNPYVYDNQSLPEIWALGFRHPWRCSFDSERPSYFLCGDSGKDQYEEVDIVMKGGNYGWPYFEGDFPFHSLNSSGRNNNMNSTNFISHVMGYDHSQSNTNEGSSSIVGGFFYRSETDPCLYGKYVFTDLYGFAIWVGTENPENSGNFTSARVPFSCAHNSPLQCKLGKTHPHGPHLNLNYVFSMGVDNRKDIFLLTSNGVLRIARPSRCNYKCSKEKFTGSQIPRHSPLSDTGTGVKGPQMGFSLFFYSFSFFLLYFTL</sequence>
<accession>A0AA41RUK1</accession>
<dbReference type="EMBL" id="JAJJMA010036387">
    <property type="protein sequence ID" value="MCL7024614.1"/>
    <property type="molecule type" value="Genomic_DNA"/>
</dbReference>
<comment type="caution">
    <text evidence="2">The sequence shown here is derived from an EMBL/GenBank/DDBJ whole genome shotgun (WGS) entry which is preliminary data.</text>
</comment>